<proteinExistence type="predicted"/>
<evidence type="ECO:0000313" key="2">
    <source>
        <dbReference type="EMBL" id="GGG80501.1"/>
    </source>
</evidence>
<evidence type="ECO:0000256" key="1">
    <source>
        <dbReference type="SAM" id="MobiDB-lite"/>
    </source>
</evidence>
<name>A0A8J2ZLR3_9RHOB</name>
<reference evidence="2" key="2">
    <citation type="submission" date="2020-09" db="EMBL/GenBank/DDBJ databases">
        <authorList>
            <person name="Sun Q."/>
            <person name="Zhou Y."/>
        </authorList>
    </citation>
    <scope>NUCLEOTIDE SEQUENCE</scope>
    <source>
        <strain evidence="2">CGMCC 1.15762</strain>
    </source>
</reference>
<accession>A0A8J2ZLR3</accession>
<gene>
    <name evidence="2" type="ORF">GCM10011415_32360</name>
</gene>
<organism evidence="2 3">
    <name type="scientific">Salipiger pallidus</name>
    <dbReference type="NCBI Taxonomy" id="1775170"/>
    <lineage>
        <taxon>Bacteria</taxon>
        <taxon>Pseudomonadati</taxon>
        <taxon>Pseudomonadota</taxon>
        <taxon>Alphaproteobacteria</taxon>
        <taxon>Rhodobacterales</taxon>
        <taxon>Roseobacteraceae</taxon>
        <taxon>Salipiger</taxon>
    </lineage>
</organism>
<sequence>MIQSSAQVGNLTYNAAENSFQALVTFHTDEGRLRVASSYPATLDTDEATVERGLIADAMRTRKSGIGLQSRTLSQKHPEATREPQMPPPNRPRGPLDLLRWLQRQAA</sequence>
<dbReference type="EMBL" id="BMJV01000006">
    <property type="protein sequence ID" value="GGG80501.1"/>
    <property type="molecule type" value="Genomic_DNA"/>
</dbReference>
<protein>
    <submittedName>
        <fullName evidence="2">Uncharacterized protein</fullName>
    </submittedName>
</protein>
<comment type="caution">
    <text evidence="2">The sequence shown here is derived from an EMBL/GenBank/DDBJ whole genome shotgun (WGS) entry which is preliminary data.</text>
</comment>
<keyword evidence="3" id="KW-1185">Reference proteome</keyword>
<reference evidence="2" key="1">
    <citation type="journal article" date="2014" name="Int. J. Syst. Evol. Microbiol.">
        <title>Complete genome sequence of Corynebacterium casei LMG S-19264T (=DSM 44701T), isolated from a smear-ripened cheese.</title>
        <authorList>
            <consortium name="US DOE Joint Genome Institute (JGI-PGF)"/>
            <person name="Walter F."/>
            <person name="Albersmeier A."/>
            <person name="Kalinowski J."/>
            <person name="Ruckert C."/>
        </authorList>
    </citation>
    <scope>NUCLEOTIDE SEQUENCE</scope>
    <source>
        <strain evidence="2">CGMCC 1.15762</strain>
    </source>
</reference>
<dbReference type="RefSeq" id="WP_188791261.1">
    <property type="nucleotide sequence ID" value="NZ_BMJV01000006.1"/>
</dbReference>
<dbReference type="AlphaFoldDB" id="A0A8J2ZLR3"/>
<evidence type="ECO:0000313" key="3">
    <source>
        <dbReference type="Proteomes" id="UP000617145"/>
    </source>
</evidence>
<dbReference type="Proteomes" id="UP000617145">
    <property type="component" value="Unassembled WGS sequence"/>
</dbReference>
<feature type="region of interest" description="Disordered" evidence="1">
    <location>
        <begin position="63"/>
        <end position="96"/>
    </location>
</feature>